<accession>A0A1R2BPM1</accession>
<evidence type="ECO:0000313" key="1">
    <source>
        <dbReference type="EMBL" id="OMJ78666.1"/>
    </source>
</evidence>
<evidence type="ECO:0000313" key="2">
    <source>
        <dbReference type="Proteomes" id="UP000187209"/>
    </source>
</evidence>
<protein>
    <submittedName>
        <fullName evidence="1">Uncharacterized protein</fullName>
    </submittedName>
</protein>
<organism evidence="1 2">
    <name type="scientific">Stentor coeruleus</name>
    <dbReference type="NCBI Taxonomy" id="5963"/>
    <lineage>
        <taxon>Eukaryota</taxon>
        <taxon>Sar</taxon>
        <taxon>Alveolata</taxon>
        <taxon>Ciliophora</taxon>
        <taxon>Postciliodesmatophora</taxon>
        <taxon>Heterotrichea</taxon>
        <taxon>Heterotrichida</taxon>
        <taxon>Stentoridae</taxon>
        <taxon>Stentor</taxon>
    </lineage>
</organism>
<dbReference type="EMBL" id="MPUH01000510">
    <property type="protein sequence ID" value="OMJ78666.1"/>
    <property type="molecule type" value="Genomic_DNA"/>
</dbReference>
<proteinExistence type="predicted"/>
<reference evidence="1 2" key="1">
    <citation type="submission" date="2016-11" db="EMBL/GenBank/DDBJ databases">
        <title>The macronuclear genome of Stentor coeruleus: a giant cell with tiny introns.</title>
        <authorList>
            <person name="Slabodnick M."/>
            <person name="Ruby J.G."/>
            <person name="Reiff S.B."/>
            <person name="Swart E.C."/>
            <person name="Gosai S."/>
            <person name="Prabakaran S."/>
            <person name="Witkowska E."/>
            <person name="Larue G.E."/>
            <person name="Fisher S."/>
            <person name="Freeman R.M."/>
            <person name="Gunawardena J."/>
            <person name="Chu W."/>
            <person name="Stover N.A."/>
            <person name="Gregory B.D."/>
            <person name="Nowacki M."/>
            <person name="Derisi J."/>
            <person name="Roy S.W."/>
            <person name="Marshall W.F."/>
            <person name="Sood P."/>
        </authorList>
    </citation>
    <scope>NUCLEOTIDE SEQUENCE [LARGE SCALE GENOMIC DNA]</scope>
    <source>
        <strain evidence="1">WM001</strain>
    </source>
</reference>
<keyword evidence="2" id="KW-1185">Reference proteome</keyword>
<name>A0A1R2BPM1_9CILI</name>
<comment type="caution">
    <text evidence="1">The sequence shown here is derived from an EMBL/GenBank/DDBJ whole genome shotgun (WGS) entry which is preliminary data.</text>
</comment>
<gene>
    <name evidence="1" type="ORF">SteCoe_21472</name>
</gene>
<dbReference type="AlphaFoldDB" id="A0A1R2BPM1"/>
<dbReference type="Proteomes" id="UP000187209">
    <property type="component" value="Unassembled WGS sequence"/>
</dbReference>
<sequence length="154" mass="17538">MFKNFSLETDCGMDSPISLNDIDNSEQFHTFSIGESNINPIKPTKLPIPVLRIDLTSLSKKEDIQVVSIGYKAIRRKENTTQFLAVKRKSVTSTVTRQVISKKNICRPPLQEKNTIKSYVAKPVETMKYKSLSPFVRQITVNASRFSKDQRSEL</sequence>